<proteinExistence type="predicted"/>
<name>A0A069PP50_9BURK</name>
<dbReference type="EMBL" id="JFHC01000016">
    <property type="protein sequence ID" value="KDR42483.1"/>
    <property type="molecule type" value="Genomic_DNA"/>
</dbReference>
<organism evidence="1 2">
    <name type="scientific">Caballeronia glathei</name>
    <dbReference type="NCBI Taxonomy" id="60547"/>
    <lineage>
        <taxon>Bacteria</taxon>
        <taxon>Pseudomonadati</taxon>
        <taxon>Pseudomonadota</taxon>
        <taxon>Betaproteobacteria</taxon>
        <taxon>Burkholderiales</taxon>
        <taxon>Burkholderiaceae</taxon>
        <taxon>Caballeronia</taxon>
    </lineage>
</organism>
<sequence length="96" mass="11179">MNTGEHSLRQLIEKWFAPNPAMPAHVTQFGRMRESKQRFVRVESTQQSYPFAIFFFRHGDGSWRVFPSPRQQPAISYRLMDASTHQSDALSERHAA</sequence>
<gene>
    <name evidence="1" type="ORF">BG61_09075</name>
</gene>
<reference evidence="1 2" key="1">
    <citation type="submission" date="2014-03" db="EMBL/GenBank/DDBJ databases">
        <title>Draft Genome Sequences of Four Burkholderia Strains.</title>
        <authorList>
            <person name="Liu X.Y."/>
            <person name="Li C.X."/>
            <person name="Xu J.H."/>
        </authorList>
    </citation>
    <scope>NUCLEOTIDE SEQUENCE [LARGE SCALE GENOMIC DNA]</scope>
    <source>
        <strain evidence="1 2">DSM 50014</strain>
    </source>
</reference>
<dbReference type="STRING" id="60547.GCA_000751215_05446"/>
<dbReference type="Proteomes" id="UP000027466">
    <property type="component" value="Unassembled WGS sequence"/>
</dbReference>
<evidence type="ECO:0000313" key="2">
    <source>
        <dbReference type="Proteomes" id="UP000027466"/>
    </source>
</evidence>
<dbReference type="AlphaFoldDB" id="A0A069PP50"/>
<dbReference type="RefSeq" id="WP_051672470.1">
    <property type="nucleotide sequence ID" value="NZ_CADFFX010000022.1"/>
</dbReference>
<comment type="caution">
    <text evidence="1">The sequence shown here is derived from an EMBL/GenBank/DDBJ whole genome shotgun (WGS) entry which is preliminary data.</text>
</comment>
<protein>
    <submittedName>
        <fullName evidence="1">Uncharacterized protein</fullName>
    </submittedName>
</protein>
<keyword evidence="2" id="KW-1185">Reference proteome</keyword>
<accession>A0A069PP50</accession>
<evidence type="ECO:0000313" key="1">
    <source>
        <dbReference type="EMBL" id="KDR42483.1"/>
    </source>
</evidence>